<feature type="domain" description="Alpha-L-rhamnosidase concanavalin-like" evidence="4">
    <location>
        <begin position="354"/>
        <end position="464"/>
    </location>
</feature>
<organism evidence="8 9">
    <name type="scientific">Mucilaginibacter sabulilitoris</name>
    <dbReference type="NCBI Taxonomy" id="1173583"/>
    <lineage>
        <taxon>Bacteria</taxon>
        <taxon>Pseudomonadati</taxon>
        <taxon>Bacteroidota</taxon>
        <taxon>Sphingobacteriia</taxon>
        <taxon>Sphingobacteriales</taxon>
        <taxon>Sphingobacteriaceae</taxon>
        <taxon>Mucilaginibacter</taxon>
    </lineage>
</organism>
<dbReference type="InterPro" id="IPR013783">
    <property type="entry name" value="Ig-like_fold"/>
</dbReference>
<dbReference type="SUPFAM" id="SSF48208">
    <property type="entry name" value="Six-hairpin glycosidases"/>
    <property type="match status" value="1"/>
</dbReference>
<dbReference type="PIRSF" id="PIRSF010631">
    <property type="entry name" value="A-rhamnsds"/>
    <property type="match status" value="1"/>
</dbReference>
<dbReference type="Pfam" id="PF08531">
    <property type="entry name" value="Bac_rhamnosid_N"/>
    <property type="match status" value="1"/>
</dbReference>
<dbReference type="GO" id="GO:0016787">
    <property type="term" value="F:hydrolase activity"/>
    <property type="evidence" value="ECO:0007669"/>
    <property type="project" value="UniProtKB-KW"/>
</dbReference>
<dbReference type="Gene3D" id="1.50.10.10">
    <property type="match status" value="1"/>
</dbReference>
<keyword evidence="9" id="KW-1185">Reference proteome</keyword>
<evidence type="ECO:0000259" key="7">
    <source>
        <dbReference type="Pfam" id="PF17390"/>
    </source>
</evidence>
<gene>
    <name evidence="8" type="ORF">SNE25_25310</name>
</gene>
<evidence type="ECO:0000313" key="9">
    <source>
        <dbReference type="Proteomes" id="UP001324380"/>
    </source>
</evidence>
<evidence type="ECO:0000256" key="1">
    <source>
        <dbReference type="ARBA" id="ARBA00001445"/>
    </source>
</evidence>
<dbReference type="Gene3D" id="2.60.40.10">
    <property type="entry name" value="Immunoglobulins"/>
    <property type="match status" value="1"/>
</dbReference>
<dbReference type="Proteomes" id="UP001324380">
    <property type="component" value="Chromosome"/>
</dbReference>
<protein>
    <recommendedName>
        <fullName evidence="2">alpha-L-rhamnosidase</fullName>
        <ecNumber evidence="2">3.2.1.40</ecNumber>
    </recommendedName>
</protein>
<dbReference type="InterPro" id="IPR013737">
    <property type="entry name" value="Bac_rhamnosid_N"/>
</dbReference>
<keyword evidence="3 8" id="KW-0378">Hydrolase</keyword>
<reference evidence="8 9" key="1">
    <citation type="submission" date="2023-11" db="EMBL/GenBank/DDBJ databases">
        <title>Analysis of the Genomes of Mucilaginibacter gossypii cycad 4 and M. sabulilitoris SNA2: microbes with the potential for plant growth promotion.</title>
        <authorList>
            <person name="Hirsch A.M."/>
            <person name="Humm E."/>
            <person name="Rubbi M."/>
            <person name="Del Vecchio G."/>
            <person name="Ha S.M."/>
            <person name="Pellegrini M."/>
            <person name="Gunsalus R.P."/>
        </authorList>
    </citation>
    <scope>NUCLEOTIDE SEQUENCE [LARGE SCALE GENOMIC DNA]</scope>
    <source>
        <strain evidence="8 9">SNA2</strain>
    </source>
</reference>
<dbReference type="InterPro" id="IPR035396">
    <property type="entry name" value="Bac_rhamnosid6H"/>
</dbReference>
<dbReference type="Gene3D" id="2.60.420.10">
    <property type="entry name" value="Maltose phosphorylase, domain 3"/>
    <property type="match status" value="1"/>
</dbReference>
<dbReference type="InterPro" id="IPR008979">
    <property type="entry name" value="Galactose-bd-like_sf"/>
</dbReference>
<dbReference type="RefSeq" id="WP_321561807.1">
    <property type="nucleotide sequence ID" value="NZ_CP139558.1"/>
</dbReference>
<evidence type="ECO:0000259" key="4">
    <source>
        <dbReference type="Pfam" id="PF05592"/>
    </source>
</evidence>
<dbReference type="PANTHER" id="PTHR33307:SF6">
    <property type="entry name" value="ALPHA-RHAMNOSIDASE (EUROFUNG)-RELATED"/>
    <property type="match status" value="1"/>
</dbReference>
<name>A0ABZ0TJN6_9SPHI</name>
<dbReference type="InterPro" id="IPR012341">
    <property type="entry name" value="6hp_glycosidase-like_sf"/>
</dbReference>
<dbReference type="Pfam" id="PF17390">
    <property type="entry name" value="Bac_rhamnosid_C"/>
    <property type="match status" value="1"/>
</dbReference>
<dbReference type="EMBL" id="CP139558">
    <property type="protein sequence ID" value="WPU92647.1"/>
    <property type="molecule type" value="Genomic_DNA"/>
</dbReference>
<dbReference type="Pfam" id="PF25788">
    <property type="entry name" value="Ig_Rha78A_N"/>
    <property type="match status" value="1"/>
</dbReference>
<dbReference type="InterPro" id="IPR016007">
    <property type="entry name" value="Alpha_rhamnosid"/>
</dbReference>
<accession>A0ABZ0TJN6</accession>
<sequence>MRQSLCKPALYIVLLFNSFFFIQTVCAVVPGKATSLTCEHLLNPIGIDARHPRLAWQMTDEQRGAAQTAYQLFVGTDSAAVSTGRGDSWLTPKVVSAANLVSYNGKALRPFTKYYWRAQLWDQAGKKLSSSAIASFETGMMDMRNWKGSWISDNKGIAINPAPYFRRTFKVAKQIRSARAYIAVAGLYEMYINGQKIGNHRLDPMYTRFDRRTLYVAYDVTAQLKNGKNAIGVLLGNGWYNHQSTAVWFFHQAPWRGRPSFCMDLRITYTDGSEETITSDTQWKTSLSPVVFNSIYTAEHYDARREQPGWNTPNFIDTAWKHVINRSAPSQNIVAQNLAPIRNVEEIPTKSITKVDNNLWVFDIGRNISGVSQITVKGDSGTVIRLKHAERLNKNGHVDQSNIDLHYRPTDDKDPFQTDIFILSGKGEETFMPKFNYKGFQYIEVSSSKPVELTKESLKAYFMHSDVAPIGTVTSSNKTINQIWSATNNSYLSNLFGYPTDCPQREKNGWTGDAHIANETGLYNFDAITIYEKWLADHRDEQQPNGVLPSIIPTGGWGYEWGNGPDWTSTIAIIPWNIYLFYGDSKLLADSYTNIEKYVNHIDELYPTGLTSWGLGDWVPVKSVSPVELTSSVYYYTDASILAKAAKILGKQADFVKYSALANKIKNAINAKYLNTETGVYGKGLQTELSVPLYWDIVPQNLKSKVAANLAQRVTADNYHLDVGILGAKAILGALSNNGYPDVAYKIASQETYPSWGWWMVNGATTLYENWKIDAKSDISLNHIMFGEIGAWLYKGIAGIYPDQDHPGFKNVILKPNFVAGLNEFTATHDGPYGKIISSWQRNANGVTYKVTVPANSMATITFPYGKVYQANKPLTNTQQYKVAAGSYVFDIK</sequence>
<comment type="catalytic activity">
    <reaction evidence="1">
        <text>Hydrolysis of terminal non-reducing alpha-L-rhamnose residues in alpha-L-rhamnosides.</text>
        <dbReference type="EC" id="3.2.1.40"/>
    </reaction>
</comment>
<evidence type="ECO:0000259" key="5">
    <source>
        <dbReference type="Pfam" id="PF08531"/>
    </source>
</evidence>
<dbReference type="Pfam" id="PF17389">
    <property type="entry name" value="Bac_rhamnosid6H"/>
    <property type="match status" value="1"/>
</dbReference>
<evidence type="ECO:0000256" key="2">
    <source>
        <dbReference type="ARBA" id="ARBA00012652"/>
    </source>
</evidence>
<dbReference type="InterPro" id="IPR008902">
    <property type="entry name" value="Rhamnosid_concanavalin"/>
</dbReference>
<dbReference type="SUPFAM" id="SSF49785">
    <property type="entry name" value="Galactose-binding domain-like"/>
    <property type="match status" value="1"/>
</dbReference>
<evidence type="ECO:0000313" key="8">
    <source>
        <dbReference type="EMBL" id="WPU92647.1"/>
    </source>
</evidence>
<dbReference type="EC" id="3.2.1.40" evidence="2"/>
<dbReference type="Pfam" id="PF05592">
    <property type="entry name" value="Bac_rhamnosid"/>
    <property type="match status" value="1"/>
</dbReference>
<feature type="domain" description="Alpha-L-rhamnosidase six-hairpin glycosidase" evidence="6">
    <location>
        <begin position="470"/>
        <end position="796"/>
    </location>
</feature>
<proteinExistence type="predicted"/>
<dbReference type="Gene3D" id="2.60.120.260">
    <property type="entry name" value="Galactose-binding domain-like"/>
    <property type="match status" value="2"/>
</dbReference>
<feature type="domain" description="Bacterial alpha-L-rhamnosidase N-terminal" evidence="5">
    <location>
        <begin position="173"/>
        <end position="345"/>
    </location>
</feature>
<dbReference type="InterPro" id="IPR035398">
    <property type="entry name" value="Bac_rhamnosid_C"/>
</dbReference>
<dbReference type="InterPro" id="IPR008928">
    <property type="entry name" value="6-hairpin_glycosidase_sf"/>
</dbReference>
<feature type="domain" description="Alpha-L-rhamnosidase C-terminal" evidence="7">
    <location>
        <begin position="804"/>
        <end position="872"/>
    </location>
</feature>
<dbReference type="PANTHER" id="PTHR33307">
    <property type="entry name" value="ALPHA-RHAMNOSIDASE (EUROFUNG)"/>
    <property type="match status" value="1"/>
</dbReference>
<evidence type="ECO:0000256" key="3">
    <source>
        <dbReference type="ARBA" id="ARBA00022801"/>
    </source>
</evidence>
<evidence type="ECO:0000259" key="6">
    <source>
        <dbReference type="Pfam" id="PF17389"/>
    </source>
</evidence>